<feature type="region of interest" description="Disordered" evidence="1">
    <location>
        <begin position="23"/>
        <end position="48"/>
    </location>
</feature>
<accession>A0A0F9XTQ9</accession>
<evidence type="ECO:0000313" key="2">
    <source>
        <dbReference type="EMBL" id="KKO02827.1"/>
    </source>
</evidence>
<evidence type="ECO:0000256" key="1">
    <source>
        <dbReference type="SAM" id="MobiDB-lite"/>
    </source>
</evidence>
<gene>
    <name evidence="2" type="ORF">LCGC14_0102770</name>
</gene>
<organism evidence="2">
    <name type="scientific">marine sediment metagenome</name>
    <dbReference type="NCBI Taxonomy" id="412755"/>
    <lineage>
        <taxon>unclassified sequences</taxon>
        <taxon>metagenomes</taxon>
        <taxon>ecological metagenomes</taxon>
    </lineage>
</organism>
<comment type="caution">
    <text evidence="2">The sequence shown here is derived from an EMBL/GenBank/DDBJ whole genome shotgun (WGS) entry which is preliminary data.</text>
</comment>
<reference evidence="2" key="1">
    <citation type="journal article" date="2015" name="Nature">
        <title>Complex archaea that bridge the gap between prokaryotes and eukaryotes.</title>
        <authorList>
            <person name="Spang A."/>
            <person name="Saw J.H."/>
            <person name="Jorgensen S.L."/>
            <person name="Zaremba-Niedzwiedzka K."/>
            <person name="Martijn J."/>
            <person name="Lind A.E."/>
            <person name="van Eijk R."/>
            <person name="Schleper C."/>
            <person name="Guy L."/>
            <person name="Ettema T.J."/>
        </authorList>
    </citation>
    <scope>NUCLEOTIDE SEQUENCE</scope>
</reference>
<dbReference type="AlphaFoldDB" id="A0A0F9XTQ9"/>
<protein>
    <submittedName>
        <fullName evidence="2">Uncharacterized protein</fullName>
    </submittedName>
</protein>
<feature type="compositionally biased region" description="Basic residues" evidence="1">
    <location>
        <begin position="23"/>
        <end position="32"/>
    </location>
</feature>
<dbReference type="EMBL" id="LAZR01000029">
    <property type="protein sequence ID" value="KKO02827.1"/>
    <property type="molecule type" value="Genomic_DNA"/>
</dbReference>
<proteinExistence type="predicted"/>
<name>A0A0F9XTQ9_9ZZZZ</name>
<sequence length="48" mass="5650">MGNKTIQKFKKPGKRPIIKRLMPRRKPSRLKGKVQNVGIKPVQKKKKR</sequence>